<keyword evidence="8" id="KW-1185">Reference proteome</keyword>
<dbReference type="PANTHER" id="PTHR33343">
    <property type="entry name" value="54S RIBOSOMAL PROTEIN BL35M"/>
    <property type="match status" value="1"/>
</dbReference>
<evidence type="ECO:0000256" key="6">
    <source>
        <dbReference type="RuleBase" id="RU000568"/>
    </source>
</evidence>
<evidence type="ECO:0000256" key="5">
    <source>
        <dbReference type="HAMAP-Rule" id="MF_00514"/>
    </source>
</evidence>
<evidence type="ECO:0000256" key="3">
    <source>
        <dbReference type="ARBA" id="ARBA00023274"/>
    </source>
</evidence>
<dbReference type="InterPro" id="IPR001706">
    <property type="entry name" value="Ribosomal_bL35"/>
</dbReference>
<organism evidence="7 8">
    <name type="scientific">Lysinibacillus composti</name>
    <dbReference type="NCBI Taxonomy" id="720633"/>
    <lineage>
        <taxon>Bacteria</taxon>
        <taxon>Bacillati</taxon>
        <taxon>Bacillota</taxon>
        <taxon>Bacilli</taxon>
        <taxon>Bacillales</taxon>
        <taxon>Bacillaceae</taxon>
        <taxon>Lysinibacillus</taxon>
    </lineage>
</organism>
<dbReference type="GO" id="GO:0006412">
    <property type="term" value="P:translation"/>
    <property type="evidence" value="ECO:0007669"/>
    <property type="project" value="UniProtKB-UniRule"/>
</dbReference>
<evidence type="ECO:0000256" key="2">
    <source>
        <dbReference type="ARBA" id="ARBA00022980"/>
    </source>
</evidence>
<dbReference type="GO" id="GO:0022625">
    <property type="term" value="C:cytosolic large ribosomal subunit"/>
    <property type="evidence" value="ECO:0007669"/>
    <property type="project" value="TreeGrafter"/>
</dbReference>
<name>A0A3N9UL23_9BACI</name>
<dbReference type="OrthoDB" id="47476at2"/>
<comment type="similarity">
    <text evidence="1 5 6">Belongs to the bacterial ribosomal protein bL35 family.</text>
</comment>
<dbReference type="GO" id="GO:0003735">
    <property type="term" value="F:structural constituent of ribosome"/>
    <property type="evidence" value="ECO:0007669"/>
    <property type="project" value="InterPro"/>
</dbReference>
<keyword evidence="2 5" id="KW-0689">Ribosomal protein</keyword>
<proteinExistence type="inferred from homology"/>
<dbReference type="InterPro" id="IPR018265">
    <property type="entry name" value="Ribosomal_bL35_CS"/>
</dbReference>
<dbReference type="PROSITE" id="PS00936">
    <property type="entry name" value="RIBOSOMAL_L35"/>
    <property type="match status" value="1"/>
</dbReference>
<dbReference type="SUPFAM" id="SSF143034">
    <property type="entry name" value="L35p-like"/>
    <property type="match status" value="1"/>
</dbReference>
<dbReference type="Gene3D" id="4.10.410.60">
    <property type="match status" value="1"/>
</dbReference>
<dbReference type="PANTHER" id="PTHR33343:SF1">
    <property type="entry name" value="LARGE RIBOSOMAL SUBUNIT PROTEIN BL35M"/>
    <property type="match status" value="1"/>
</dbReference>
<dbReference type="AlphaFoldDB" id="A0A3N9UL23"/>
<sequence length="66" mass="7713">MPKMKTHRGAAKRFKKTGKGKLKFDRAYGSHLFANKSTKQKRHLRKGKVMTSGDFKRIRSLLTYMK</sequence>
<evidence type="ECO:0000256" key="4">
    <source>
        <dbReference type="ARBA" id="ARBA00071664"/>
    </source>
</evidence>
<protein>
    <recommendedName>
        <fullName evidence="4 5">Large ribosomal subunit protein bL35</fullName>
    </recommendedName>
</protein>
<dbReference type="Pfam" id="PF01632">
    <property type="entry name" value="Ribosomal_L35p"/>
    <property type="match status" value="1"/>
</dbReference>
<dbReference type="FunFam" id="4.10.410.60:FF:000001">
    <property type="entry name" value="50S ribosomal protein L35"/>
    <property type="match status" value="1"/>
</dbReference>
<comment type="caution">
    <text evidence="7">The sequence shown here is derived from an EMBL/GenBank/DDBJ whole genome shotgun (WGS) entry which is preliminary data.</text>
</comment>
<dbReference type="InterPro" id="IPR037229">
    <property type="entry name" value="Ribosomal_bL35_sf"/>
</dbReference>
<accession>A0A3N9UL23</accession>
<dbReference type="HAMAP" id="MF_00514">
    <property type="entry name" value="Ribosomal_bL35"/>
    <property type="match status" value="1"/>
</dbReference>
<dbReference type="EMBL" id="RRCT01000001">
    <property type="protein sequence ID" value="RQW76515.1"/>
    <property type="molecule type" value="Genomic_DNA"/>
</dbReference>
<keyword evidence="3 5" id="KW-0687">Ribonucleoprotein</keyword>
<reference evidence="7 8" key="1">
    <citation type="journal article" date="2013" name="J. Microbiol.">
        <title>Lysinibacillus chungkukjangi sp. nov., isolated from Chungkukjang, Korean fermented soybean food.</title>
        <authorList>
            <person name="Kim S.J."/>
            <person name="Jang Y.H."/>
            <person name="Hamada M."/>
            <person name="Ahn J.H."/>
            <person name="Weon H.Y."/>
            <person name="Suzuki K."/>
            <person name="Whang K.S."/>
            <person name="Kwon S.W."/>
        </authorList>
    </citation>
    <scope>NUCLEOTIDE SEQUENCE [LARGE SCALE GENOMIC DNA]</scope>
    <source>
        <strain evidence="7 8">MCCC 1A12701</strain>
    </source>
</reference>
<dbReference type="RefSeq" id="WP_106780348.1">
    <property type="nucleotide sequence ID" value="NZ_JAFBDY010000001.1"/>
</dbReference>
<evidence type="ECO:0000313" key="8">
    <source>
        <dbReference type="Proteomes" id="UP000274033"/>
    </source>
</evidence>
<dbReference type="PRINTS" id="PR00064">
    <property type="entry name" value="RIBOSOMALL35"/>
</dbReference>
<dbReference type="Proteomes" id="UP000274033">
    <property type="component" value="Unassembled WGS sequence"/>
</dbReference>
<dbReference type="NCBIfam" id="TIGR00001">
    <property type="entry name" value="rpmI_bact"/>
    <property type="match status" value="1"/>
</dbReference>
<evidence type="ECO:0000256" key="1">
    <source>
        <dbReference type="ARBA" id="ARBA00006598"/>
    </source>
</evidence>
<gene>
    <name evidence="5" type="primary">rpmI</name>
    <name evidence="7" type="ORF">EBB45_02905</name>
</gene>
<evidence type="ECO:0000313" key="7">
    <source>
        <dbReference type="EMBL" id="RQW76515.1"/>
    </source>
</evidence>
<dbReference type="InterPro" id="IPR021137">
    <property type="entry name" value="Ribosomal_bL35-like"/>
</dbReference>